<dbReference type="Gene3D" id="3.30.450.20">
    <property type="entry name" value="PAS domain"/>
    <property type="match status" value="1"/>
</dbReference>
<feature type="domain" description="CHASE" evidence="9">
    <location>
        <begin position="113"/>
        <end position="196"/>
    </location>
</feature>
<comment type="catalytic activity">
    <reaction evidence="1">
        <text>ATP + protein L-histidine = ADP + protein N-phospho-L-histidine.</text>
        <dbReference type="EC" id="2.7.13.3"/>
    </reaction>
</comment>
<dbReference type="PRINTS" id="PR00344">
    <property type="entry name" value="BCTRLSENSOR"/>
</dbReference>
<evidence type="ECO:0000259" key="8">
    <source>
        <dbReference type="PROSITE" id="PS50109"/>
    </source>
</evidence>
<dbReference type="Pfam" id="PF02518">
    <property type="entry name" value="HATPase_c"/>
    <property type="match status" value="1"/>
</dbReference>
<dbReference type="Gene3D" id="3.30.565.10">
    <property type="entry name" value="Histidine kinase-like ATPase, C-terminal domain"/>
    <property type="match status" value="1"/>
</dbReference>
<reference evidence="11" key="1">
    <citation type="submission" date="2016-10" db="EMBL/GenBank/DDBJ databases">
        <authorList>
            <person name="Varghese N."/>
            <person name="Submissions S."/>
        </authorList>
    </citation>
    <scope>NUCLEOTIDE SEQUENCE [LARGE SCALE GENOMIC DNA]</scope>
    <source>
        <strain evidence="11">DSM 16477</strain>
    </source>
</reference>
<protein>
    <recommendedName>
        <fullName evidence="2">histidine kinase</fullName>
        <ecNumber evidence="2">2.7.13.3</ecNumber>
    </recommendedName>
</protein>
<evidence type="ECO:0000256" key="2">
    <source>
        <dbReference type="ARBA" id="ARBA00012438"/>
    </source>
</evidence>
<dbReference type="PANTHER" id="PTHR43047">
    <property type="entry name" value="TWO-COMPONENT HISTIDINE PROTEIN KINASE"/>
    <property type="match status" value="1"/>
</dbReference>
<dbReference type="Pfam" id="PF12860">
    <property type="entry name" value="PAS_7"/>
    <property type="match status" value="1"/>
</dbReference>
<dbReference type="CDD" id="cd16922">
    <property type="entry name" value="HATPase_EvgS-ArcB-TorS-like"/>
    <property type="match status" value="1"/>
</dbReference>
<dbReference type="EC" id="2.7.13.3" evidence="2"/>
<keyword evidence="7" id="KW-1133">Transmembrane helix</keyword>
<dbReference type="InterPro" id="IPR003661">
    <property type="entry name" value="HisK_dim/P_dom"/>
</dbReference>
<dbReference type="InterPro" id="IPR005467">
    <property type="entry name" value="His_kinase_dom"/>
</dbReference>
<dbReference type="CDD" id="cd00082">
    <property type="entry name" value="HisKA"/>
    <property type="match status" value="1"/>
</dbReference>
<dbReference type="SUPFAM" id="SSF47384">
    <property type="entry name" value="Homodimeric domain of signal transducing histidine kinase"/>
    <property type="match status" value="1"/>
</dbReference>
<keyword evidence="3" id="KW-0597">Phosphoprotein</keyword>
<dbReference type="GO" id="GO:0009927">
    <property type="term" value="F:histidine phosphotransfer kinase activity"/>
    <property type="evidence" value="ECO:0007669"/>
    <property type="project" value="TreeGrafter"/>
</dbReference>
<dbReference type="PANTHER" id="PTHR43047:SF72">
    <property type="entry name" value="OSMOSENSING HISTIDINE PROTEIN KINASE SLN1"/>
    <property type="match status" value="1"/>
</dbReference>
<dbReference type="AlphaFoldDB" id="A0A1G7RYF4"/>
<dbReference type="GO" id="GO:0000155">
    <property type="term" value="F:phosphorelay sensor kinase activity"/>
    <property type="evidence" value="ECO:0007669"/>
    <property type="project" value="InterPro"/>
</dbReference>
<organism evidence="10 11">
    <name type="scientific">Sulfitobacter delicatus</name>
    <dbReference type="NCBI Taxonomy" id="218672"/>
    <lineage>
        <taxon>Bacteria</taxon>
        <taxon>Pseudomonadati</taxon>
        <taxon>Pseudomonadota</taxon>
        <taxon>Alphaproteobacteria</taxon>
        <taxon>Rhodobacterales</taxon>
        <taxon>Roseobacteraceae</taxon>
        <taxon>Sulfitobacter</taxon>
    </lineage>
</organism>
<dbReference type="SUPFAM" id="SSF55874">
    <property type="entry name" value="ATPase domain of HSP90 chaperone/DNA topoisomerase II/histidine kinase"/>
    <property type="match status" value="1"/>
</dbReference>
<keyword evidence="7" id="KW-0812">Transmembrane</keyword>
<keyword evidence="7" id="KW-0472">Membrane</keyword>
<keyword evidence="6" id="KW-0902">Two-component regulatory system</keyword>
<dbReference type="InterPro" id="IPR036890">
    <property type="entry name" value="HATPase_C_sf"/>
</dbReference>
<dbReference type="SMART" id="SM00388">
    <property type="entry name" value="HisKA"/>
    <property type="match status" value="1"/>
</dbReference>
<dbReference type="FunFam" id="3.30.565.10:FF:000010">
    <property type="entry name" value="Sensor histidine kinase RcsC"/>
    <property type="match status" value="1"/>
</dbReference>
<dbReference type="InterPro" id="IPR006189">
    <property type="entry name" value="CHASE_dom"/>
</dbReference>
<evidence type="ECO:0000256" key="5">
    <source>
        <dbReference type="ARBA" id="ARBA00022777"/>
    </source>
</evidence>
<dbReference type="Gene3D" id="1.10.287.130">
    <property type="match status" value="1"/>
</dbReference>
<dbReference type="InterPro" id="IPR004358">
    <property type="entry name" value="Sig_transdc_His_kin-like_C"/>
</dbReference>
<dbReference type="STRING" id="218672.SAMN04489759_10538"/>
<dbReference type="EMBL" id="FNBP01000005">
    <property type="protein sequence ID" value="SDG15724.1"/>
    <property type="molecule type" value="Genomic_DNA"/>
</dbReference>
<feature type="transmembrane region" description="Helical" evidence="7">
    <location>
        <begin position="266"/>
        <end position="285"/>
    </location>
</feature>
<dbReference type="OrthoDB" id="9801651at2"/>
<feature type="domain" description="Histidine kinase" evidence="8">
    <location>
        <begin position="433"/>
        <end position="675"/>
    </location>
</feature>
<dbReference type="InterPro" id="IPR036097">
    <property type="entry name" value="HisK_dim/P_sf"/>
</dbReference>
<evidence type="ECO:0000256" key="3">
    <source>
        <dbReference type="ARBA" id="ARBA00022553"/>
    </source>
</evidence>
<evidence type="ECO:0000256" key="7">
    <source>
        <dbReference type="SAM" id="Phobius"/>
    </source>
</evidence>
<evidence type="ECO:0000256" key="6">
    <source>
        <dbReference type="ARBA" id="ARBA00023012"/>
    </source>
</evidence>
<evidence type="ECO:0000313" key="11">
    <source>
        <dbReference type="Proteomes" id="UP000199399"/>
    </source>
</evidence>
<keyword evidence="11" id="KW-1185">Reference proteome</keyword>
<dbReference type="SMART" id="SM00387">
    <property type="entry name" value="HATPase_c"/>
    <property type="match status" value="1"/>
</dbReference>
<dbReference type="GO" id="GO:0005886">
    <property type="term" value="C:plasma membrane"/>
    <property type="evidence" value="ECO:0007669"/>
    <property type="project" value="TreeGrafter"/>
</dbReference>
<gene>
    <name evidence="10" type="ORF">SAMN04489759_10538</name>
</gene>
<evidence type="ECO:0000256" key="1">
    <source>
        <dbReference type="ARBA" id="ARBA00000085"/>
    </source>
</evidence>
<keyword evidence="4" id="KW-0808">Transferase</keyword>
<dbReference type="Proteomes" id="UP000199399">
    <property type="component" value="Unassembled WGS sequence"/>
</dbReference>
<name>A0A1G7RYF4_9RHOB</name>
<evidence type="ECO:0000256" key="4">
    <source>
        <dbReference type="ARBA" id="ARBA00022679"/>
    </source>
</evidence>
<keyword evidence="5 10" id="KW-0418">Kinase</keyword>
<dbReference type="InterPro" id="IPR003594">
    <property type="entry name" value="HATPase_dom"/>
</dbReference>
<dbReference type="Pfam" id="PF03924">
    <property type="entry name" value="CHASE"/>
    <property type="match status" value="1"/>
</dbReference>
<sequence>MANTFRENARSKAYIVLNIIVLCCVAGITYSIIKLDHEQHIASLRQDARQALHEVTNQVQHQFQETVLVTKNIENILLSSESFKDKKIELLINDLLEQNPGIIAYALAPGLKITRSFPETPDSKVVGLEYKNIPAQLSGVANAYRRQTPVIEGPLPLVQGGKGYIMHYPVFERPQGLGAPRFWGVISIVFDCDTLFNLQQNNPHLSGEYTFGLSALPANSPAALPSEAEAANSHVVSSRFELHGKTWEATARLTHGLPPYSPQSPYLVAFALFATIALLAGLWAFRRVTLKKQEAHTLLTEAINTIQEGFIAFDEKERLVSVNQKFLEYHPKIADGMVPGRTMEELLRLWVEKNQFPVEISEREEWIAKRMARFRNPTGSFLLEVTKDFWVKVNEAKTPHGYTVGIWTNITAEKRAIDAAEAADREKTEFLNNVSHELRTPLTVISGRATFLQHAERLPQARRLQTALDNSTGTSPEIRGGVEDYQTFVSEQAGGIAGSSKHMLRLVEDLLDWTKVARGKMELDLQEIEASDIARSVAEDLRPDAEAKGLTLTYDDNGTAIVNADPVRLRQILYNLISNAIKFTKTGNIHLSMVQDAEEITFSVTDTGCGISPENLDRVFLRFQQVDGSMSRENGGLGLGLAIAEQLASLHGGALALESEVEIGSTFRLTLPRPAVDCEVRQSA</sequence>
<dbReference type="PROSITE" id="PS50839">
    <property type="entry name" value="CHASE"/>
    <property type="match status" value="1"/>
</dbReference>
<dbReference type="PROSITE" id="PS50109">
    <property type="entry name" value="HIS_KIN"/>
    <property type="match status" value="1"/>
</dbReference>
<proteinExistence type="predicted"/>
<dbReference type="Pfam" id="PF00512">
    <property type="entry name" value="HisKA"/>
    <property type="match status" value="1"/>
</dbReference>
<accession>A0A1G7RYF4</accession>
<feature type="transmembrane region" description="Helical" evidence="7">
    <location>
        <begin position="12"/>
        <end position="33"/>
    </location>
</feature>
<evidence type="ECO:0000259" key="9">
    <source>
        <dbReference type="PROSITE" id="PS50839"/>
    </source>
</evidence>
<dbReference type="SMART" id="SM01079">
    <property type="entry name" value="CHASE"/>
    <property type="match status" value="1"/>
</dbReference>
<evidence type="ECO:0000313" key="10">
    <source>
        <dbReference type="EMBL" id="SDG15724.1"/>
    </source>
</evidence>